<keyword evidence="4" id="KW-0963">Cytoplasm</keyword>
<evidence type="ECO:0000256" key="3">
    <source>
        <dbReference type="ARBA" id="ARBA00023002"/>
    </source>
</evidence>
<dbReference type="EMBL" id="PRLP01000106">
    <property type="protein sequence ID" value="PPC75139.1"/>
    <property type="molecule type" value="Genomic_DNA"/>
</dbReference>
<proteinExistence type="inferred from homology"/>
<evidence type="ECO:0000256" key="6">
    <source>
        <dbReference type="SAM" id="MobiDB-lite"/>
    </source>
</evidence>
<dbReference type="OrthoDB" id="8418678at2"/>
<feature type="domain" description="Pyrroline-5-carboxylate reductase catalytic N-terminal" evidence="7">
    <location>
        <begin position="7"/>
        <end position="97"/>
    </location>
</feature>
<sequence>MSWQPRRLGIIGGNGWLGRAMAEAMLGSGWLPPDALWLSGRALPAQPLISGQPVYWTTDNQQLLNQCDAVILSLRPQDFFALSLRAENTLLISVMAGISVAELSAHTACRAVVRCMPNAAIAIRGSYSPWLASAEVSAEQRRWVQSMLSTWGSEDELEEEDHLHYLTGLSGSGPAFPALLGRAMSEHALSRGLPAHVVNRAVEGVLVGASPLLAGQNEGPARVAQRFLDYQGTTAAALITMIQEGFEQAIHHGLQAAEQAAFNMTSERMNSRTPDSVPVGAPRTKGDS</sequence>
<keyword evidence="3 4" id="KW-0560">Oxidoreductase</keyword>
<dbReference type="PIRSF" id="PIRSF000193">
    <property type="entry name" value="Pyrrol-5-carb_rd"/>
    <property type="match status" value="1"/>
</dbReference>
<dbReference type="InterPro" id="IPR036291">
    <property type="entry name" value="NAD(P)-bd_dom_sf"/>
</dbReference>
<comment type="catalytic activity">
    <reaction evidence="4">
        <text>L-proline + NADP(+) = (S)-1-pyrroline-5-carboxylate + NADPH + 2 H(+)</text>
        <dbReference type="Rhea" id="RHEA:14109"/>
        <dbReference type="ChEBI" id="CHEBI:15378"/>
        <dbReference type="ChEBI" id="CHEBI:17388"/>
        <dbReference type="ChEBI" id="CHEBI:57783"/>
        <dbReference type="ChEBI" id="CHEBI:58349"/>
        <dbReference type="ChEBI" id="CHEBI:60039"/>
        <dbReference type="EC" id="1.5.1.2"/>
    </reaction>
</comment>
<evidence type="ECO:0000313" key="9">
    <source>
        <dbReference type="EMBL" id="PPC75139.1"/>
    </source>
</evidence>
<accession>A0A2S5KKU3</accession>
<dbReference type="Pfam" id="PF14748">
    <property type="entry name" value="P5CR_dimer"/>
    <property type="match status" value="1"/>
</dbReference>
<name>A0A2S5KKU3_9PROT</name>
<feature type="binding site" evidence="5">
    <location>
        <begin position="11"/>
        <end position="17"/>
    </location>
    <ligand>
        <name>NADP(+)</name>
        <dbReference type="ChEBI" id="CHEBI:58349"/>
    </ligand>
</feature>
<dbReference type="Gene3D" id="1.10.3730.10">
    <property type="entry name" value="ProC C-terminal domain-like"/>
    <property type="match status" value="1"/>
</dbReference>
<keyword evidence="4" id="KW-0028">Amino-acid biosynthesis</keyword>
<dbReference type="InterPro" id="IPR029036">
    <property type="entry name" value="P5CR_dimer"/>
</dbReference>
<evidence type="ECO:0000256" key="4">
    <source>
        <dbReference type="HAMAP-Rule" id="MF_01925"/>
    </source>
</evidence>
<reference evidence="9 10" key="1">
    <citation type="submission" date="2018-02" db="EMBL/GenBank/DDBJ databases">
        <title>novel marine gammaproteobacteria from coastal saline agro ecosystem.</title>
        <authorList>
            <person name="Krishnan R."/>
            <person name="Ramesh Kumar N."/>
        </authorList>
    </citation>
    <scope>NUCLEOTIDE SEQUENCE [LARGE SCALE GENOMIC DNA]</scope>
    <source>
        <strain evidence="9 10">228</strain>
    </source>
</reference>
<dbReference type="Gene3D" id="3.40.50.720">
    <property type="entry name" value="NAD(P)-binding Rossmann-like Domain"/>
    <property type="match status" value="1"/>
</dbReference>
<dbReference type="AlphaFoldDB" id="A0A2S5KKU3"/>
<gene>
    <name evidence="4" type="primary">proC</name>
    <name evidence="9" type="ORF">C4K68_21085</name>
</gene>
<feature type="region of interest" description="Disordered" evidence="6">
    <location>
        <begin position="267"/>
        <end position="288"/>
    </location>
</feature>
<evidence type="ECO:0000256" key="2">
    <source>
        <dbReference type="ARBA" id="ARBA00022857"/>
    </source>
</evidence>
<evidence type="ECO:0000256" key="1">
    <source>
        <dbReference type="ARBA" id="ARBA00005525"/>
    </source>
</evidence>
<evidence type="ECO:0000259" key="7">
    <source>
        <dbReference type="Pfam" id="PF03807"/>
    </source>
</evidence>
<dbReference type="PANTHER" id="PTHR11645:SF0">
    <property type="entry name" value="PYRROLINE-5-CARBOXYLATE REDUCTASE 3"/>
    <property type="match status" value="1"/>
</dbReference>
<keyword evidence="2 4" id="KW-0521">NADP</keyword>
<feature type="binding site" evidence="5">
    <location>
        <position position="60"/>
    </location>
    <ligand>
        <name>NADPH</name>
        <dbReference type="ChEBI" id="CHEBI:57783"/>
    </ligand>
</feature>
<dbReference type="GO" id="GO:0055129">
    <property type="term" value="P:L-proline biosynthetic process"/>
    <property type="evidence" value="ECO:0007669"/>
    <property type="project" value="UniProtKB-UniRule"/>
</dbReference>
<dbReference type="EC" id="1.5.1.2" evidence="4"/>
<organism evidence="9 10">
    <name type="scientific">Proteobacteria bacterium 228</name>
    <dbReference type="NCBI Taxonomy" id="2083153"/>
    <lineage>
        <taxon>Bacteria</taxon>
        <taxon>Pseudomonadati</taxon>
        <taxon>Pseudomonadota</taxon>
    </lineage>
</organism>
<evidence type="ECO:0000313" key="10">
    <source>
        <dbReference type="Proteomes" id="UP000238196"/>
    </source>
</evidence>
<comment type="subcellular location">
    <subcellularLocation>
        <location evidence="4">Cytoplasm</location>
    </subcellularLocation>
</comment>
<dbReference type="PANTHER" id="PTHR11645">
    <property type="entry name" value="PYRROLINE-5-CARBOXYLATE REDUCTASE"/>
    <property type="match status" value="1"/>
</dbReference>
<dbReference type="SUPFAM" id="SSF48179">
    <property type="entry name" value="6-phosphogluconate dehydrogenase C-terminal domain-like"/>
    <property type="match status" value="1"/>
</dbReference>
<dbReference type="GO" id="GO:0005737">
    <property type="term" value="C:cytoplasm"/>
    <property type="evidence" value="ECO:0007669"/>
    <property type="project" value="UniProtKB-SubCell"/>
</dbReference>
<feature type="domain" description="Pyrroline-5-carboxylate reductase dimerisation" evidence="8">
    <location>
        <begin position="160"/>
        <end position="261"/>
    </location>
</feature>
<dbReference type="InterPro" id="IPR028939">
    <property type="entry name" value="P5C_Rdtase_cat_N"/>
</dbReference>
<dbReference type="UniPathway" id="UPA00098">
    <property type="reaction ID" value="UER00361"/>
</dbReference>
<dbReference type="SUPFAM" id="SSF51735">
    <property type="entry name" value="NAD(P)-binding Rossmann-fold domains"/>
    <property type="match status" value="1"/>
</dbReference>
<dbReference type="HAMAP" id="MF_01925">
    <property type="entry name" value="P5C_reductase"/>
    <property type="match status" value="1"/>
</dbReference>
<dbReference type="Pfam" id="PF03807">
    <property type="entry name" value="F420_oxidored"/>
    <property type="match status" value="1"/>
</dbReference>
<dbReference type="Proteomes" id="UP000238196">
    <property type="component" value="Unassembled WGS sequence"/>
</dbReference>
<evidence type="ECO:0000259" key="8">
    <source>
        <dbReference type="Pfam" id="PF14748"/>
    </source>
</evidence>
<protein>
    <recommendedName>
        <fullName evidence="4">Pyrroline-5-carboxylate reductase</fullName>
        <shortName evidence="4">P5C reductase</shortName>
        <shortName evidence="4">P5CR</shortName>
        <ecNumber evidence="4">1.5.1.2</ecNumber>
    </recommendedName>
    <alternativeName>
        <fullName evidence="4">PCA reductase</fullName>
    </alternativeName>
</protein>
<dbReference type="InterPro" id="IPR000304">
    <property type="entry name" value="Pyrroline-COOH_reductase"/>
</dbReference>
<comment type="function">
    <text evidence="4">Catalyzes the reduction of 1-pyrroline-5-carboxylate (PCA) to L-proline.</text>
</comment>
<evidence type="ECO:0000256" key="5">
    <source>
        <dbReference type="PIRSR" id="PIRSR000193-1"/>
    </source>
</evidence>
<comment type="similarity">
    <text evidence="1 4">Belongs to the pyrroline-5-carboxylate reductase family.</text>
</comment>
<comment type="catalytic activity">
    <reaction evidence="4">
        <text>L-proline + NAD(+) = (S)-1-pyrroline-5-carboxylate + NADH + 2 H(+)</text>
        <dbReference type="Rhea" id="RHEA:14105"/>
        <dbReference type="ChEBI" id="CHEBI:15378"/>
        <dbReference type="ChEBI" id="CHEBI:17388"/>
        <dbReference type="ChEBI" id="CHEBI:57540"/>
        <dbReference type="ChEBI" id="CHEBI:57945"/>
        <dbReference type="ChEBI" id="CHEBI:60039"/>
        <dbReference type="EC" id="1.5.1.2"/>
    </reaction>
</comment>
<dbReference type="InterPro" id="IPR008927">
    <property type="entry name" value="6-PGluconate_DH-like_C_sf"/>
</dbReference>
<keyword evidence="4" id="KW-0641">Proline biosynthesis</keyword>
<comment type="caution">
    <text evidence="9">The sequence shown here is derived from an EMBL/GenBank/DDBJ whole genome shotgun (WGS) entry which is preliminary data.</text>
</comment>
<dbReference type="GO" id="GO:0004735">
    <property type="term" value="F:pyrroline-5-carboxylate reductase activity"/>
    <property type="evidence" value="ECO:0007669"/>
    <property type="project" value="UniProtKB-UniRule"/>
</dbReference>
<comment type="pathway">
    <text evidence="4">Amino-acid biosynthesis; L-proline biosynthesis; L-proline from L-glutamate 5-semialdehyde: step 1/1.</text>
</comment>